<protein>
    <recommendedName>
        <fullName evidence="7">Nidogen G2 beta-barrel domain-containing protein</fullName>
    </recommendedName>
</protein>
<accession>A0A368FKX8</accession>
<keyword evidence="3" id="KW-0272">Extracellular matrix</keyword>
<keyword evidence="5" id="KW-0106">Calcium</keyword>
<evidence type="ECO:0000256" key="2">
    <source>
        <dbReference type="ARBA" id="ARBA00022525"/>
    </source>
</evidence>
<gene>
    <name evidence="8" type="ORF">ANCCAN_22738</name>
</gene>
<dbReference type="InterPro" id="IPR009017">
    <property type="entry name" value="GFP"/>
</dbReference>
<evidence type="ECO:0000256" key="5">
    <source>
        <dbReference type="ARBA" id="ARBA00022837"/>
    </source>
</evidence>
<organism evidence="8 9">
    <name type="scientific">Ancylostoma caninum</name>
    <name type="common">Dog hookworm</name>
    <dbReference type="NCBI Taxonomy" id="29170"/>
    <lineage>
        <taxon>Eukaryota</taxon>
        <taxon>Metazoa</taxon>
        <taxon>Ecdysozoa</taxon>
        <taxon>Nematoda</taxon>
        <taxon>Chromadorea</taxon>
        <taxon>Rhabditida</taxon>
        <taxon>Rhabditina</taxon>
        <taxon>Rhabditomorpha</taxon>
        <taxon>Strongyloidea</taxon>
        <taxon>Ancylostomatidae</taxon>
        <taxon>Ancylostomatinae</taxon>
        <taxon>Ancylostoma</taxon>
    </lineage>
</organism>
<dbReference type="Gene3D" id="2.40.155.10">
    <property type="entry name" value="Green fluorescent protein"/>
    <property type="match status" value="1"/>
</dbReference>
<comment type="subcellular location">
    <subcellularLocation>
        <location evidence="1">Secreted</location>
        <location evidence="1">Extracellular space</location>
        <location evidence="1">Extracellular matrix</location>
    </subcellularLocation>
</comment>
<dbReference type="PROSITE" id="PS50993">
    <property type="entry name" value="NIDOGEN_G2"/>
    <property type="match status" value="1"/>
</dbReference>
<dbReference type="STRING" id="29170.A0A368FKX8"/>
<keyword evidence="2" id="KW-0964">Secreted</keyword>
<dbReference type="AlphaFoldDB" id="A0A368FKX8"/>
<evidence type="ECO:0000256" key="3">
    <source>
        <dbReference type="ARBA" id="ARBA00022530"/>
    </source>
</evidence>
<evidence type="ECO:0000256" key="4">
    <source>
        <dbReference type="ARBA" id="ARBA00022729"/>
    </source>
</evidence>
<evidence type="ECO:0000313" key="8">
    <source>
        <dbReference type="EMBL" id="RCN31475.1"/>
    </source>
</evidence>
<evidence type="ECO:0000256" key="1">
    <source>
        <dbReference type="ARBA" id="ARBA00004498"/>
    </source>
</evidence>
<name>A0A368FKX8_ANCCA</name>
<evidence type="ECO:0000256" key="6">
    <source>
        <dbReference type="ARBA" id="ARBA00023180"/>
    </source>
</evidence>
<comment type="caution">
    <text evidence="8">The sequence shown here is derived from an EMBL/GenBank/DDBJ whole genome shotgun (WGS) entry which is preliminary data.</text>
</comment>
<reference evidence="8 9" key="1">
    <citation type="submission" date="2014-10" db="EMBL/GenBank/DDBJ databases">
        <title>Draft genome of the hookworm Ancylostoma caninum.</title>
        <authorList>
            <person name="Mitreva M."/>
        </authorList>
    </citation>
    <scope>NUCLEOTIDE SEQUENCE [LARGE SCALE GENOMIC DNA]</scope>
    <source>
        <strain evidence="8 9">Baltimore</strain>
    </source>
</reference>
<proteinExistence type="predicted"/>
<keyword evidence="6" id="KW-0325">Glycoprotein</keyword>
<dbReference type="OrthoDB" id="5847703at2759"/>
<feature type="domain" description="Nidogen G2 beta-barrel" evidence="7">
    <location>
        <begin position="1"/>
        <end position="79"/>
    </location>
</feature>
<keyword evidence="9" id="KW-1185">Reference proteome</keyword>
<dbReference type="SUPFAM" id="SSF54511">
    <property type="entry name" value="GFP-like"/>
    <property type="match status" value="1"/>
</dbReference>
<feature type="non-terminal residue" evidence="8">
    <location>
        <position position="79"/>
    </location>
</feature>
<evidence type="ECO:0000259" key="7">
    <source>
        <dbReference type="PROSITE" id="PS50993"/>
    </source>
</evidence>
<dbReference type="Proteomes" id="UP000252519">
    <property type="component" value="Unassembled WGS sequence"/>
</dbReference>
<keyword evidence="4" id="KW-0732">Signal</keyword>
<dbReference type="EMBL" id="JOJR01001291">
    <property type="protein sequence ID" value="RCN31475.1"/>
    <property type="molecule type" value="Genomic_DNA"/>
</dbReference>
<dbReference type="InterPro" id="IPR006605">
    <property type="entry name" value="G2_nidogen/fibulin_G2F"/>
</dbReference>
<sequence>MKKSTAERDQVASYFRLVRSYTAMDIGLREGGETRTIRMTADQMIQYDECPHKKFDKDNAVVLYVKRVHVSYDVNEGIV</sequence>
<evidence type="ECO:0000313" key="9">
    <source>
        <dbReference type="Proteomes" id="UP000252519"/>
    </source>
</evidence>